<gene>
    <name evidence="1" type="ORF">HLB23_16885</name>
</gene>
<keyword evidence="1" id="KW-0436">Ligase</keyword>
<dbReference type="Gene3D" id="3.90.1140.10">
    <property type="entry name" value="Cyclic phosphodiesterase"/>
    <property type="match status" value="1"/>
</dbReference>
<evidence type="ECO:0000313" key="1">
    <source>
        <dbReference type="EMBL" id="NNH71520.1"/>
    </source>
</evidence>
<dbReference type="SUPFAM" id="SSF55144">
    <property type="entry name" value="LigT-like"/>
    <property type="match status" value="1"/>
</dbReference>
<protein>
    <submittedName>
        <fullName evidence="1">2'-5' RNA ligase family protein</fullName>
    </submittedName>
</protein>
<keyword evidence="2" id="KW-1185">Reference proteome</keyword>
<name>A0A849C524_9NOCA</name>
<dbReference type="RefSeq" id="WP_067521505.1">
    <property type="nucleotide sequence ID" value="NZ_JABELX010000005.1"/>
</dbReference>
<dbReference type="Proteomes" id="UP000586827">
    <property type="component" value="Unassembled WGS sequence"/>
</dbReference>
<evidence type="ECO:0000313" key="2">
    <source>
        <dbReference type="Proteomes" id="UP000586827"/>
    </source>
</evidence>
<accession>A0A849C524</accession>
<reference evidence="1 2" key="1">
    <citation type="submission" date="2020-05" db="EMBL/GenBank/DDBJ databases">
        <title>MicrobeNet Type strains.</title>
        <authorList>
            <person name="Nicholson A.C."/>
        </authorList>
    </citation>
    <scope>NUCLEOTIDE SEQUENCE [LARGE SCALE GENOMIC DNA]</scope>
    <source>
        <strain evidence="1 2">JCM 3224</strain>
    </source>
</reference>
<dbReference type="GO" id="GO:0016874">
    <property type="term" value="F:ligase activity"/>
    <property type="evidence" value="ECO:0007669"/>
    <property type="project" value="UniProtKB-KW"/>
</dbReference>
<organism evidence="1 2">
    <name type="scientific">Nocardia uniformis</name>
    <dbReference type="NCBI Taxonomy" id="53432"/>
    <lineage>
        <taxon>Bacteria</taxon>
        <taxon>Bacillati</taxon>
        <taxon>Actinomycetota</taxon>
        <taxon>Actinomycetes</taxon>
        <taxon>Mycobacteriales</taxon>
        <taxon>Nocardiaceae</taxon>
        <taxon>Nocardia</taxon>
    </lineage>
</organism>
<sequence length="239" mass="26767">MSDTRKCSFPPLPASTSDPDVIRANDWTAFREVDSLHSHWAVKNWPPGRSGLYWYLTFDNPELTSLAARCQGHLESSDIDPVPPTGLHITLLGLGDTDSLSTEELVTVADLTSEKLTDIDPFELHIGPITGSRSAIRLSVAPWDPLLDLHRVLRECAARVLPGIRLSETSSFRPHMGIGYLNRRQGAADLIAEVSRLRDLPPVPVLVRQVHLVELWRAGHRYRWSDRAVVPLRDRPHTT</sequence>
<dbReference type="Pfam" id="PF13563">
    <property type="entry name" value="2_5_RNA_ligase2"/>
    <property type="match status" value="1"/>
</dbReference>
<dbReference type="AlphaFoldDB" id="A0A849C524"/>
<proteinExistence type="predicted"/>
<dbReference type="EMBL" id="JABELX010000005">
    <property type="protein sequence ID" value="NNH71520.1"/>
    <property type="molecule type" value="Genomic_DNA"/>
</dbReference>
<dbReference type="InterPro" id="IPR009097">
    <property type="entry name" value="Cyclic_Pdiesterase"/>
</dbReference>
<comment type="caution">
    <text evidence="1">The sequence shown here is derived from an EMBL/GenBank/DDBJ whole genome shotgun (WGS) entry which is preliminary data.</text>
</comment>